<dbReference type="InterPro" id="IPR050268">
    <property type="entry name" value="NADH-dep_flavin_reductase"/>
</dbReference>
<evidence type="ECO:0000256" key="1">
    <source>
        <dbReference type="ARBA" id="ARBA00008898"/>
    </source>
</evidence>
<dbReference type="PANTHER" id="PTHR30466">
    <property type="entry name" value="FLAVIN REDUCTASE"/>
    <property type="match status" value="1"/>
</dbReference>
<dbReference type="Proteomes" id="UP000186096">
    <property type="component" value="Unassembled WGS sequence"/>
</dbReference>
<accession>A0A1N7GRB2</accession>
<dbReference type="GO" id="GO:0042602">
    <property type="term" value="F:riboflavin reductase (NADPH) activity"/>
    <property type="evidence" value="ECO:0007669"/>
    <property type="project" value="TreeGrafter"/>
</dbReference>
<keyword evidence="5" id="KW-1185">Reference proteome</keyword>
<dbReference type="SMART" id="SM00903">
    <property type="entry name" value="Flavin_Reduct"/>
    <property type="match status" value="1"/>
</dbReference>
<dbReference type="InterPro" id="IPR002563">
    <property type="entry name" value="Flavin_Rdtase-like_dom"/>
</dbReference>
<dbReference type="STRING" id="58117.SAMN05421833_13195"/>
<dbReference type="PANTHER" id="PTHR30466:SF11">
    <property type="entry name" value="FLAVIN-DEPENDENT MONOOXYGENASE, REDUCTASE SUBUNIT HSAB"/>
    <property type="match status" value="1"/>
</dbReference>
<comment type="similarity">
    <text evidence="1">Belongs to the non-flavoprotein flavin reductase family.</text>
</comment>
<name>A0A1N7GRB2_9ACTN</name>
<gene>
    <name evidence="4" type="ORF">SAMN05421833_13195</name>
</gene>
<sequence>MSIPVSRRVGPDGARRIPAVNPQHFRNILGRYATGVVAVTAIDPETGEPCGLAVNSFTSVSLDPPLVSFCVSRDSTSWPRLRAATALCVNVLADHQRQVCDQLAAKGGDKFGGLSWALSPGGAPVLDGALAWIDCTVDAEHPAGDHVIVVTRVTGLDRHDDGGPLVFFRGAYGGFRA</sequence>
<organism evidence="4 5">
    <name type="scientific">Microbispora rosea</name>
    <dbReference type="NCBI Taxonomy" id="58117"/>
    <lineage>
        <taxon>Bacteria</taxon>
        <taxon>Bacillati</taxon>
        <taxon>Actinomycetota</taxon>
        <taxon>Actinomycetes</taxon>
        <taxon>Streptosporangiales</taxon>
        <taxon>Streptosporangiaceae</taxon>
        <taxon>Microbispora</taxon>
    </lineage>
</organism>
<dbReference type="AlphaFoldDB" id="A0A1N7GRB2"/>
<dbReference type="Pfam" id="PF01613">
    <property type="entry name" value="Flavin_Reduct"/>
    <property type="match status" value="1"/>
</dbReference>
<dbReference type="RefSeq" id="WP_076441015.1">
    <property type="nucleotide sequence ID" value="NZ_FTNI01000031.1"/>
</dbReference>
<evidence type="ECO:0000313" key="4">
    <source>
        <dbReference type="EMBL" id="SIS15137.1"/>
    </source>
</evidence>
<dbReference type="InterPro" id="IPR012349">
    <property type="entry name" value="Split_barrel_FMN-bd"/>
</dbReference>
<dbReference type="OrthoDB" id="9792858at2"/>
<dbReference type="GO" id="GO:0010181">
    <property type="term" value="F:FMN binding"/>
    <property type="evidence" value="ECO:0007669"/>
    <property type="project" value="InterPro"/>
</dbReference>
<evidence type="ECO:0000259" key="3">
    <source>
        <dbReference type="SMART" id="SM00903"/>
    </source>
</evidence>
<protein>
    <submittedName>
        <fullName evidence="4">NADH-FMN oxidoreductase RutF, flavin reductase (DIM6/NTAB) family</fullName>
    </submittedName>
</protein>
<reference evidence="5" key="1">
    <citation type="submission" date="2017-01" db="EMBL/GenBank/DDBJ databases">
        <authorList>
            <person name="Varghese N."/>
            <person name="Submissions S."/>
        </authorList>
    </citation>
    <scope>NUCLEOTIDE SEQUENCE [LARGE SCALE GENOMIC DNA]</scope>
    <source>
        <strain evidence="5">ATCC 12950</strain>
    </source>
</reference>
<keyword evidence="2" id="KW-0560">Oxidoreductase</keyword>
<proteinExistence type="inferred from homology"/>
<dbReference type="EMBL" id="FTNI01000031">
    <property type="protein sequence ID" value="SIS15137.1"/>
    <property type="molecule type" value="Genomic_DNA"/>
</dbReference>
<evidence type="ECO:0000313" key="5">
    <source>
        <dbReference type="Proteomes" id="UP000186096"/>
    </source>
</evidence>
<dbReference type="Gene3D" id="2.30.110.10">
    <property type="entry name" value="Electron Transport, Fmn-binding Protein, Chain A"/>
    <property type="match status" value="1"/>
</dbReference>
<feature type="domain" description="Flavin reductase like" evidence="3">
    <location>
        <begin position="29"/>
        <end position="174"/>
    </location>
</feature>
<evidence type="ECO:0000256" key="2">
    <source>
        <dbReference type="ARBA" id="ARBA00023002"/>
    </source>
</evidence>
<dbReference type="SUPFAM" id="SSF50475">
    <property type="entry name" value="FMN-binding split barrel"/>
    <property type="match status" value="1"/>
</dbReference>